<keyword evidence="1" id="KW-0479">Metal-binding</keyword>
<evidence type="ECO:0000313" key="5">
    <source>
        <dbReference type="EMBL" id="KAK8953934.1"/>
    </source>
</evidence>
<dbReference type="SUPFAM" id="SSF90209">
    <property type="entry name" value="Ran binding protein zinc finger-like"/>
    <property type="match status" value="1"/>
</dbReference>
<comment type="caution">
    <text evidence="5">The sequence shown here is derived from an EMBL/GenBank/DDBJ whole genome shotgun (WGS) entry which is preliminary data.</text>
</comment>
<reference evidence="5 6" key="1">
    <citation type="journal article" date="2022" name="Nat. Plants">
        <title>Genomes of leafy and leafless Platanthera orchids illuminate the evolution of mycoheterotrophy.</title>
        <authorList>
            <person name="Li M.H."/>
            <person name="Liu K.W."/>
            <person name="Li Z."/>
            <person name="Lu H.C."/>
            <person name="Ye Q.L."/>
            <person name="Zhang D."/>
            <person name="Wang J.Y."/>
            <person name="Li Y.F."/>
            <person name="Zhong Z.M."/>
            <person name="Liu X."/>
            <person name="Yu X."/>
            <person name="Liu D.K."/>
            <person name="Tu X.D."/>
            <person name="Liu B."/>
            <person name="Hao Y."/>
            <person name="Liao X.Y."/>
            <person name="Jiang Y.T."/>
            <person name="Sun W.H."/>
            <person name="Chen J."/>
            <person name="Chen Y.Q."/>
            <person name="Ai Y."/>
            <person name="Zhai J.W."/>
            <person name="Wu S.S."/>
            <person name="Zhou Z."/>
            <person name="Hsiao Y.Y."/>
            <person name="Wu W.L."/>
            <person name="Chen Y.Y."/>
            <person name="Lin Y.F."/>
            <person name="Hsu J.L."/>
            <person name="Li C.Y."/>
            <person name="Wang Z.W."/>
            <person name="Zhao X."/>
            <person name="Zhong W.Y."/>
            <person name="Ma X.K."/>
            <person name="Ma L."/>
            <person name="Huang J."/>
            <person name="Chen G.Z."/>
            <person name="Huang M.Z."/>
            <person name="Huang L."/>
            <person name="Peng D.H."/>
            <person name="Luo Y.B."/>
            <person name="Zou S.Q."/>
            <person name="Chen S.P."/>
            <person name="Lan S."/>
            <person name="Tsai W.C."/>
            <person name="Van de Peer Y."/>
            <person name="Liu Z.J."/>
        </authorList>
    </citation>
    <scope>NUCLEOTIDE SEQUENCE [LARGE SCALE GENOMIC DNA]</scope>
    <source>
        <strain evidence="5">Lor287</strain>
    </source>
</reference>
<dbReference type="Gene3D" id="4.10.1060.10">
    <property type="entry name" value="Zinc finger, RanBP2-type"/>
    <property type="match status" value="1"/>
</dbReference>
<dbReference type="InterPro" id="IPR001876">
    <property type="entry name" value="Znf_RanBP2"/>
</dbReference>
<dbReference type="SMART" id="SM00547">
    <property type="entry name" value="ZnF_RBZ"/>
    <property type="match status" value="1"/>
</dbReference>
<proteinExistence type="predicted"/>
<protein>
    <recommendedName>
        <fullName evidence="4">RanBP2-type domain-containing protein</fullName>
    </recommendedName>
</protein>
<keyword evidence="2" id="KW-0863">Zinc-finger</keyword>
<feature type="domain" description="RanBP2-type" evidence="4">
    <location>
        <begin position="34"/>
        <end position="60"/>
    </location>
</feature>
<dbReference type="EMBL" id="JBBWWQ010000002">
    <property type="protein sequence ID" value="KAK8953934.1"/>
    <property type="molecule type" value="Genomic_DNA"/>
</dbReference>
<gene>
    <name evidence="5" type="ORF">KSP39_PZI001720</name>
</gene>
<evidence type="ECO:0000256" key="2">
    <source>
        <dbReference type="ARBA" id="ARBA00022771"/>
    </source>
</evidence>
<sequence>MRPNIHERRFITFTYSTAASNRALINSKPTVQEGSWKCPKCNNINYPFRTKCNRQHCGAERPSESNEPRGLTSDEDEQVCKCVAPDAFYSMLLFLYSKLSIDEMNNTPSDLFGCSVRFLIPVFLNFAHCLLHGLMFKYATVTVSPKNKLSGSRRFRVVFGVTLVSKVHSVITYGPEQPLSRTIISHLIQCPHGKSNARLNHKFENERLSEMSPFVIAYANTKSLRRGFDTKLSFLQILALSQTRRMHAE</sequence>
<dbReference type="InterPro" id="IPR036443">
    <property type="entry name" value="Znf_RanBP2_sf"/>
</dbReference>
<name>A0AAP0GDY2_9ASPA</name>
<keyword evidence="6" id="KW-1185">Reference proteome</keyword>
<organism evidence="5 6">
    <name type="scientific">Platanthera zijinensis</name>
    <dbReference type="NCBI Taxonomy" id="2320716"/>
    <lineage>
        <taxon>Eukaryota</taxon>
        <taxon>Viridiplantae</taxon>
        <taxon>Streptophyta</taxon>
        <taxon>Embryophyta</taxon>
        <taxon>Tracheophyta</taxon>
        <taxon>Spermatophyta</taxon>
        <taxon>Magnoliopsida</taxon>
        <taxon>Liliopsida</taxon>
        <taxon>Asparagales</taxon>
        <taxon>Orchidaceae</taxon>
        <taxon>Orchidoideae</taxon>
        <taxon>Orchideae</taxon>
        <taxon>Orchidinae</taxon>
        <taxon>Platanthera</taxon>
    </lineage>
</organism>
<evidence type="ECO:0000313" key="6">
    <source>
        <dbReference type="Proteomes" id="UP001418222"/>
    </source>
</evidence>
<accession>A0AAP0GDY2</accession>
<keyword evidence="3" id="KW-0862">Zinc</keyword>
<evidence type="ECO:0000256" key="1">
    <source>
        <dbReference type="ARBA" id="ARBA00022723"/>
    </source>
</evidence>
<dbReference type="Proteomes" id="UP001418222">
    <property type="component" value="Unassembled WGS sequence"/>
</dbReference>
<dbReference type="GO" id="GO:0008270">
    <property type="term" value="F:zinc ion binding"/>
    <property type="evidence" value="ECO:0007669"/>
    <property type="project" value="UniProtKB-KW"/>
</dbReference>
<dbReference type="AlphaFoldDB" id="A0AAP0GDY2"/>
<evidence type="ECO:0000256" key="3">
    <source>
        <dbReference type="ARBA" id="ARBA00022833"/>
    </source>
</evidence>
<evidence type="ECO:0000259" key="4">
    <source>
        <dbReference type="SMART" id="SM00547"/>
    </source>
</evidence>
<dbReference type="Pfam" id="PF00641">
    <property type="entry name" value="Zn_ribbon_RanBP"/>
    <property type="match status" value="1"/>
</dbReference>